<protein>
    <submittedName>
        <fullName evidence="1">Uncharacterized protein</fullName>
    </submittedName>
</protein>
<dbReference type="Proteomes" id="UP000032142">
    <property type="component" value="Unassembled WGS sequence"/>
</dbReference>
<evidence type="ECO:0000313" key="2">
    <source>
        <dbReference type="Proteomes" id="UP000032142"/>
    </source>
</evidence>
<proteinExistence type="predicted"/>
<reference evidence="2" key="1">
    <citation type="submission" date="2014-09" db="EMBL/GenBank/DDBJ databases">
        <authorList>
            <person name="Mudge J."/>
            <person name="Ramaraj T."/>
            <person name="Lindquist I.E."/>
            <person name="Bharti A.K."/>
            <person name="Sundararajan A."/>
            <person name="Cameron C.T."/>
            <person name="Woodward J.E."/>
            <person name="May G.D."/>
            <person name="Brubaker C."/>
            <person name="Broadhvest J."/>
            <person name="Wilkins T.A."/>
        </authorList>
    </citation>
    <scope>NUCLEOTIDE SEQUENCE</scope>
    <source>
        <strain evidence="2">cv. AKA8401</strain>
    </source>
</reference>
<sequence>MYSSELNGLYKPIMDEDRGICWFRYLYFKTKPHIVSLKSPP</sequence>
<organism evidence="1 2">
    <name type="scientific">Gossypium arboreum</name>
    <name type="common">Tree cotton</name>
    <name type="synonym">Gossypium nanking</name>
    <dbReference type="NCBI Taxonomy" id="29729"/>
    <lineage>
        <taxon>Eukaryota</taxon>
        <taxon>Viridiplantae</taxon>
        <taxon>Streptophyta</taxon>
        <taxon>Embryophyta</taxon>
        <taxon>Tracheophyta</taxon>
        <taxon>Spermatophyta</taxon>
        <taxon>Magnoliopsida</taxon>
        <taxon>eudicotyledons</taxon>
        <taxon>Gunneridae</taxon>
        <taxon>Pentapetalae</taxon>
        <taxon>rosids</taxon>
        <taxon>malvids</taxon>
        <taxon>Malvales</taxon>
        <taxon>Malvaceae</taxon>
        <taxon>Malvoideae</taxon>
        <taxon>Gossypium</taxon>
    </lineage>
</organism>
<accession>A0A0B0NR05</accession>
<name>A0A0B0NR05_GOSAR</name>
<gene>
    <name evidence="1" type="ORF">F383_19430</name>
</gene>
<dbReference type="EMBL" id="KN399795">
    <property type="protein sequence ID" value="KHG13521.1"/>
    <property type="molecule type" value="Genomic_DNA"/>
</dbReference>
<evidence type="ECO:0000313" key="1">
    <source>
        <dbReference type="EMBL" id="KHG13521.1"/>
    </source>
</evidence>
<dbReference type="AlphaFoldDB" id="A0A0B0NR05"/>
<keyword evidence="2" id="KW-1185">Reference proteome</keyword>